<dbReference type="PANTHER" id="PTHR38449:SF1">
    <property type="entry name" value="REGULATORY PROTEIN SSL2874-RELATED"/>
    <property type="match status" value="1"/>
</dbReference>
<organism evidence="2 3">
    <name type="scientific">Fusicatenibacter saccharivorans</name>
    <dbReference type="NCBI Taxonomy" id="1150298"/>
    <lineage>
        <taxon>Bacteria</taxon>
        <taxon>Bacillati</taxon>
        <taxon>Bacillota</taxon>
        <taxon>Clostridia</taxon>
        <taxon>Lachnospirales</taxon>
        <taxon>Lachnospiraceae</taxon>
        <taxon>Fusicatenibacter</taxon>
    </lineage>
</organism>
<dbReference type="HAMAP" id="MF_01503">
    <property type="entry name" value="RemA"/>
    <property type="match status" value="1"/>
</dbReference>
<dbReference type="NCBIfam" id="NF003315">
    <property type="entry name" value="PRK04323.1"/>
    <property type="match status" value="1"/>
</dbReference>
<comment type="similarity">
    <text evidence="1">Belongs to the RemA family.</text>
</comment>
<sequence length="93" mass="10283">MVAKLINIGFGNVVNSDKIVAVVSPEAAPVKRMVQRAKESNRIIDATQGRRTKAVLITGEEFIILSALQPETISRRFNGGWETEKDRGESENE</sequence>
<accession>A0A939CHA0</accession>
<comment type="caution">
    <text evidence="2">The sequence shown here is derived from an EMBL/GenBank/DDBJ whole genome shotgun (WGS) entry which is preliminary data.</text>
</comment>
<dbReference type="InterPro" id="IPR007169">
    <property type="entry name" value="RemA-like"/>
</dbReference>
<dbReference type="EMBL" id="JAFHBD010000070">
    <property type="protein sequence ID" value="MBN2954934.1"/>
    <property type="molecule type" value="Genomic_DNA"/>
</dbReference>
<name>A0A939CHA0_9FIRM</name>
<dbReference type="AlphaFoldDB" id="A0A939CHA0"/>
<dbReference type="Pfam" id="PF04025">
    <property type="entry name" value="RemA-like"/>
    <property type="match status" value="1"/>
</dbReference>
<evidence type="ECO:0000313" key="2">
    <source>
        <dbReference type="EMBL" id="MBN2954934.1"/>
    </source>
</evidence>
<dbReference type="PANTHER" id="PTHR38449">
    <property type="entry name" value="REGULATORY PROTEIN TM_1690-RELATED"/>
    <property type="match status" value="1"/>
</dbReference>
<evidence type="ECO:0000256" key="1">
    <source>
        <dbReference type="HAMAP-Rule" id="MF_01503"/>
    </source>
</evidence>
<gene>
    <name evidence="2" type="ORF">JTJ23_15385</name>
</gene>
<reference evidence="2" key="1">
    <citation type="submission" date="2021-02" db="EMBL/GenBank/DDBJ databases">
        <title>Metagenome-assembled genomes from human diarrheal sample B26.</title>
        <authorList>
            <person name="Ateba T.P."/>
            <person name="Alayande K.A."/>
            <person name="Mwanza M."/>
        </authorList>
    </citation>
    <scope>NUCLEOTIDE SEQUENCE</scope>
    <source>
        <strain evidence="2">06WH</strain>
    </source>
</reference>
<protein>
    <recommendedName>
        <fullName evidence="1">Putative regulatory protein JTJ23_15385</fullName>
    </recommendedName>
</protein>
<proteinExistence type="inferred from homology"/>
<evidence type="ECO:0000313" key="3">
    <source>
        <dbReference type="Proteomes" id="UP000737612"/>
    </source>
</evidence>
<dbReference type="Proteomes" id="UP000737612">
    <property type="component" value="Unassembled WGS sequence"/>
</dbReference>